<dbReference type="EMBL" id="QWVS01000033">
    <property type="protein sequence ID" value="RID83530.1"/>
    <property type="molecule type" value="Genomic_DNA"/>
</dbReference>
<keyword evidence="6" id="KW-1185">Reference proteome</keyword>
<dbReference type="InterPro" id="IPR025736">
    <property type="entry name" value="PucR_C-HTH_dom"/>
</dbReference>
<comment type="similarity">
    <text evidence="1">Belongs to the CdaR family.</text>
</comment>
<dbReference type="InterPro" id="IPR051448">
    <property type="entry name" value="CdaR-like_regulators"/>
</dbReference>
<accession>A0A398B6I4</accession>
<dbReference type="InterPro" id="IPR041522">
    <property type="entry name" value="CdaR_GGDEF"/>
</dbReference>
<dbReference type="InterPro" id="IPR012914">
    <property type="entry name" value="PucR_dom"/>
</dbReference>
<dbReference type="Proteomes" id="UP000266016">
    <property type="component" value="Unassembled WGS sequence"/>
</dbReference>
<dbReference type="AlphaFoldDB" id="A0A398B6I4"/>
<reference evidence="5 6" key="1">
    <citation type="submission" date="2018-08" db="EMBL/GenBank/DDBJ databases">
        <title>Bacillus jemisoniae sp. nov., Bacillus chryseoplanitiae sp. nov., Bacillus resnikiae sp. nov., and Bacillus frankliniae sp. nov., isolated from Viking spacecraft and associated surfaces.</title>
        <authorList>
            <person name="Seuylemezian A."/>
            <person name="Vaishampayan P."/>
        </authorList>
    </citation>
    <scope>NUCLEOTIDE SEQUENCE [LARGE SCALE GENOMIC DNA]</scope>
    <source>
        <strain evidence="5 6">MA001</strain>
    </source>
</reference>
<evidence type="ECO:0000259" key="4">
    <source>
        <dbReference type="Pfam" id="PF17853"/>
    </source>
</evidence>
<dbReference type="Pfam" id="PF13556">
    <property type="entry name" value="HTH_30"/>
    <property type="match status" value="1"/>
</dbReference>
<dbReference type="Pfam" id="PF17853">
    <property type="entry name" value="GGDEF_2"/>
    <property type="match status" value="1"/>
</dbReference>
<evidence type="ECO:0000259" key="3">
    <source>
        <dbReference type="Pfam" id="PF13556"/>
    </source>
</evidence>
<evidence type="ECO:0000313" key="5">
    <source>
        <dbReference type="EMBL" id="RID83530.1"/>
    </source>
</evidence>
<evidence type="ECO:0000259" key="2">
    <source>
        <dbReference type="Pfam" id="PF07905"/>
    </source>
</evidence>
<dbReference type="Pfam" id="PF07905">
    <property type="entry name" value="PucR"/>
    <property type="match status" value="1"/>
</dbReference>
<dbReference type="Gene3D" id="1.10.10.2840">
    <property type="entry name" value="PucR C-terminal helix-turn-helix domain"/>
    <property type="match status" value="1"/>
</dbReference>
<gene>
    <name evidence="5" type="ORF">D1953_15810</name>
</gene>
<name>A0A398B6I4_9BACI</name>
<proteinExistence type="inferred from homology"/>
<dbReference type="PANTHER" id="PTHR33744">
    <property type="entry name" value="CARBOHYDRATE DIACID REGULATOR"/>
    <property type="match status" value="1"/>
</dbReference>
<comment type="caution">
    <text evidence="5">The sequence shown here is derived from an EMBL/GenBank/DDBJ whole genome shotgun (WGS) entry which is preliminary data.</text>
</comment>
<feature type="domain" description="Purine catabolism PurC-like" evidence="2">
    <location>
        <begin position="8"/>
        <end position="122"/>
    </location>
</feature>
<protein>
    <submittedName>
        <fullName evidence="5">PucR family transcriptional regulator</fullName>
    </submittedName>
</protein>
<dbReference type="PANTHER" id="PTHR33744:SF1">
    <property type="entry name" value="DNA-BINDING TRANSCRIPTIONAL ACTIVATOR ADER"/>
    <property type="match status" value="1"/>
</dbReference>
<dbReference type="RefSeq" id="WP_119118148.1">
    <property type="nucleotide sequence ID" value="NZ_QWVS01000033.1"/>
</dbReference>
<feature type="domain" description="CdaR GGDEF-like" evidence="4">
    <location>
        <begin position="149"/>
        <end position="271"/>
    </location>
</feature>
<dbReference type="InterPro" id="IPR042070">
    <property type="entry name" value="PucR_C-HTH_sf"/>
</dbReference>
<evidence type="ECO:0000256" key="1">
    <source>
        <dbReference type="ARBA" id="ARBA00006754"/>
    </source>
</evidence>
<organism evidence="5 6">
    <name type="scientific">Peribacillus asahii</name>
    <dbReference type="NCBI Taxonomy" id="228899"/>
    <lineage>
        <taxon>Bacteria</taxon>
        <taxon>Bacillati</taxon>
        <taxon>Bacillota</taxon>
        <taxon>Bacilli</taxon>
        <taxon>Bacillales</taxon>
        <taxon>Bacillaceae</taxon>
        <taxon>Peribacillus</taxon>
    </lineage>
</organism>
<feature type="domain" description="PucR C-terminal helix-turn-helix" evidence="3">
    <location>
        <begin position="325"/>
        <end position="381"/>
    </location>
</feature>
<sequence length="388" mass="44691">MITLKKMIDSPEFTALTLVAGEEGLAREITGINITESVHLAEFYRPNELLISTGINIKGDTNQLIHLVESAFHHQASGIVFNIGPYIPKIPQQVLHFATENQFPVFQMPWTYRVADFLTTTVQFLSSHQHTQSKTEQLLSNILFHAEQNEEKIAHELAHLGYKKDAELGIIVCTVANTKRPITKFTDAIESAFTNRYKHFLSTVYQNQMIYMVSRSNVQTPNIPFLKTVESIYTRVNKENSKTKLVIGMGNFYKHITNLSKSYHEALTVIHLSQQHQNPSLCKYKDIGAYKIIMGVQDRDIIETFHHDMLGRLYRYDKLHDTDFVHFLRVFLEEDGSTSHIGRREFIHRNTVLYKIKKIESLLDVDLSNSFTKTNISLAFMIEDILKE</sequence>
<evidence type="ECO:0000313" key="6">
    <source>
        <dbReference type="Proteomes" id="UP000266016"/>
    </source>
</evidence>